<comment type="caution">
    <text evidence="2">The sequence shown here is derived from an EMBL/GenBank/DDBJ whole genome shotgun (WGS) entry which is preliminary data.</text>
</comment>
<comment type="similarity">
    <text evidence="1">Belongs to the ComF/GntX family.</text>
</comment>
<dbReference type="SUPFAM" id="SSF53271">
    <property type="entry name" value="PRTase-like"/>
    <property type="match status" value="1"/>
</dbReference>
<name>X1IA00_9ZZZZ</name>
<proteinExistence type="inferred from homology"/>
<accession>X1IA00</accession>
<dbReference type="CDD" id="cd06223">
    <property type="entry name" value="PRTases_typeI"/>
    <property type="match status" value="1"/>
</dbReference>
<feature type="non-terminal residue" evidence="2">
    <location>
        <position position="1"/>
    </location>
</feature>
<dbReference type="PANTHER" id="PTHR47505">
    <property type="entry name" value="DNA UTILIZATION PROTEIN YHGH"/>
    <property type="match status" value="1"/>
</dbReference>
<evidence type="ECO:0000313" key="2">
    <source>
        <dbReference type="EMBL" id="GAH54413.1"/>
    </source>
</evidence>
<organism evidence="2">
    <name type="scientific">marine sediment metagenome</name>
    <dbReference type="NCBI Taxonomy" id="412755"/>
    <lineage>
        <taxon>unclassified sequences</taxon>
        <taxon>metagenomes</taxon>
        <taxon>ecological metagenomes</taxon>
    </lineage>
</organism>
<dbReference type="InterPro" id="IPR000836">
    <property type="entry name" value="PRTase_dom"/>
</dbReference>
<dbReference type="InterPro" id="IPR051910">
    <property type="entry name" value="ComF/GntX_DNA_util-trans"/>
</dbReference>
<evidence type="ECO:0008006" key="3">
    <source>
        <dbReference type="Google" id="ProtNLM"/>
    </source>
</evidence>
<reference evidence="2" key="1">
    <citation type="journal article" date="2014" name="Front. Microbiol.">
        <title>High frequency of phylogenetically diverse reductive dehalogenase-homologous genes in deep subseafloor sedimentary metagenomes.</title>
        <authorList>
            <person name="Kawai M."/>
            <person name="Futagami T."/>
            <person name="Toyoda A."/>
            <person name="Takaki Y."/>
            <person name="Nishi S."/>
            <person name="Hori S."/>
            <person name="Arai W."/>
            <person name="Tsubouchi T."/>
            <person name="Morono Y."/>
            <person name="Uchiyama I."/>
            <person name="Ito T."/>
            <person name="Fujiyama A."/>
            <person name="Inagaki F."/>
            <person name="Takami H."/>
        </authorList>
    </citation>
    <scope>NUCLEOTIDE SEQUENCE</scope>
    <source>
        <strain evidence="2">Expedition CK06-06</strain>
    </source>
</reference>
<protein>
    <recommendedName>
        <fullName evidence="3">Phosphoribosyltransferase domain-containing protein</fullName>
    </recommendedName>
</protein>
<evidence type="ECO:0000256" key="1">
    <source>
        <dbReference type="ARBA" id="ARBA00008007"/>
    </source>
</evidence>
<dbReference type="InterPro" id="IPR029057">
    <property type="entry name" value="PRTase-like"/>
</dbReference>
<gene>
    <name evidence="2" type="ORF">S03H2_34273</name>
</gene>
<dbReference type="PANTHER" id="PTHR47505:SF1">
    <property type="entry name" value="DNA UTILIZATION PROTEIN YHGH"/>
    <property type="match status" value="1"/>
</dbReference>
<sequence length="151" mass="17385">ALPYQETLIKNLIQKFKYQPFVKGLTISLTSLIITHFQLLDNKPNFSDYILIPAPLEKSKLKWRGFNQAEEIGKELARFLKIPLINNVLVKIKETLPQVELSDEERKENIKGAFLVKNGGIIKEKKILLVDDIYTTGSTLENRDTKLPHRI</sequence>
<dbReference type="EMBL" id="BARU01020902">
    <property type="protein sequence ID" value="GAH54413.1"/>
    <property type="molecule type" value="Genomic_DNA"/>
</dbReference>
<dbReference type="Gene3D" id="3.40.50.2020">
    <property type="match status" value="1"/>
</dbReference>
<dbReference type="AlphaFoldDB" id="X1IA00"/>